<accession>A0ABR5BQG7</accession>
<organism evidence="1 2">
    <name type="scientific">Cryptococcus gattii EJB2</name>
    <dbReference type="NCBI Taxonomy" id="1296103"/>
    <lineage>
        <taxon>Eukaryota</taxon>
        <taxon>Fungi</taxon>
        <taxon>Dikarya</taxon>
        <taxon>Basidiomycota</taxon>
        <taxon>Agaricomycotina</taxon>
        <taxon>Tremellomycetes</taxon>
        <taxon>Tremellales</taxon>
        <taxon>Cryptococcaceae</taxon>
        <taxon>Cryptococcus</taxon>
        <taxon>Cryptococcus gattii species complex</taxon>
    </lineage>
</organism>
<name>A0ABR5BQG7_9TREE</name>
<keyword evidence="2" id="KW-1185">Reference proteome</keyword>
<dbReference type="Proteomes" id="UP000054272">
    <property type="component" value="Unassembled WGS sequence"/>
</dbReference>
<evidence type="ECO:0000313" key="2">
    <source>
        <dbReference type="Proteomes" id="UP000054272"/>
    </source>
</evidence>
<proteinExistence type="predicted"/>
<dbReference type="EMBL" id="KN848736">
    <property type="protein sequence ID" value="KIR77882.1"/>
    <property type="molecule type" value="Genomic_DNA"/>
</dbReference>
<protein>
    <submittedName>
        <fullName evidence="1">Uncharacterized protein</fullName>
    </submittedName>
</protein>
<evidence type="ECO:0000313" key="1">
    <source>
        <dbReference type="EMBL" id="KIR77882.1"/>
    </source>
</evidence>
<sequence>MLSAVWNNNIHLLIDSFQNHPLLSYDRHQIISTNAPMTPRQHTLIKFVLLRKDLSKQTMQKLNVYLSSFHLELVKEVINGSVTLFNKPDIGRADSLEDAFGFG</sequence>
<reference evidence="1 2" key="1">
    <citation type="submission" date="2015-01" db="EMBL/GenBank/DDBJ databases">
        <title>The Genome Sequence of Cryptococcus gattii EJB2.</title>
        <authorList>
            <consortium name="The Broad Institute Genomics Platform"/>
            <person name="Cuomo C."/>
            <person name="Litvintseva A."/>
            <person name="Chen Y."/>
            <person name="Heitman J."/>
            <person name="Sun S."/>
            <person name="Springer D."/>
            <person name="Dromer F."/>
            <person name="Young S."/>
            <person name="Zeng Q."/>
            <person name="Gargeya S."/>
            <person name="Abouelleil A."/>
            <person name="Alvarado L."/>
            <person name="Chapman S.B."/>
            <person name="Gainer-Dewar J."/>
            <person name="Goldberg J."/>
            <person name="Griggs A."/>
            <person name="Gujja S."/>
            <person name="Hansen M."/>
            <person name="Howarth C."/>
            <person name="Imamovic A."/>
            <person name="Larimer J."/>
            <person name="Murphy C."/>
            <person name="Naylor J."/>
            <person name="Pearson M."/>
            <person name="Priest M."/>
            <person name="Roberts A."/>
            <person name="Saif S."/>
            <person name="Shea T."/>
            <person name="Sykes S."/>
            <person name="Wortman J."/>
            <person name="Nusbaum C."/>
            <person name="Birren B."/>
        </authorList>
    </citation>
    <scope>NUCLEOTIDE SEQUENCE [LARGE SCALE GENOMIC DNA]</scope>
    <source>
        <strain evidence="1 2">EJB2</strain>
    </source>
</reference>
<gene>
    <name evidence="1" type="ORF">I306_05119</name>
</gene>